<evidence type="ECO:0000256" key="1">
    <source>
        <dbReference type="ARBA" id="ARBA00004141"/>
    </source>
</evidence>
<dbReference type="InterPro" id="IPR001873">
    <property type="entry name" value="ENaC"/>
</dbReference>
<evidence type="ECO:0000256" key="3">
    <source>
        <dbReference type="ARBA" id="ARBA00022461"/>
    </source>
</evidence>
<evidence type="ECO:0000256" key="10">
    <source>
        <dbReference type="ARBA" id="ARBA00023303"/>
    </source>
</evidence>
<keyword evidence="7 11" id="KW-0406">Ion transport</keyword>
<evidence type="ECO:0000256" key="11">
    <source>
        <dbReference type="RuleBase" id="RU000679"/>
    </source>
</evidence>
<comment type="subcellular location">
    <subcellularLocation>
        <location evidence="1">Membrane</location>
        <topology evidence="1">Multi-pass membrane protein</topology>
    </subcellularLocation>
</comment>
<keyword evidence="6" id="KW-0915">Sodium</keyword>
<name>A0A7I8W5J9_9ANNE</name>
<dbReference type="AlphaFoldDB" id="A0A7I8W5J9"/>
<evidence type="ECO:0000256" key="9">
    <source>
        <dbReference type="ARBA" id="ARBA00023201"/>
    </source>
</evidence>
<proteinExistence type="inferred from homology"/>
<feature type="transmembrane region" description="Helical" evidence="12">
    <location>
        <begin position="24"/>
        <end position="50"/>
    </location>
</feature>
<gene>
    <name evidence="13" type="ORF">DGYR_LOCUS11171</name>
</gene>
<evidence type="ECO:0000256" key="7">
    <source>
        <dbReference type="ARBA" id="ARBA00023065"/>
    </source>
</evidence>
<evidence type="ECO:0000256" key="2">
    <source>
        <dbReference type="ARBA" id="ARBA00022448"/>
    </source>
</evidence>
<evidence type="ECO:0000313" key="14">
    <source>
        <dbReference type="Proteomes" id="UP000549394"/>
    </source>
</evidence>
<dbReference type="PROSITE" id="PS01206">
    <property type="entry name" value="ASC"/>
    <property type="match status" value="1"/>
</dbReference>
<dbReference type="GO" id="GO:0005886">
    <property type="term" value="C:plasma membrane"/>
    <property type="evidence" value="ECO:0007669"/>
    <property type="project" value="TreeGrafter"/>
</dbReference>
<dbReference type="Pfam" id="PF00858">
    <property type="entry name" value="ASC"/>
    <property type="match status" value="1"/>
</dbReference>
<protein>
    <submittedName>
        <fullName evidence="13">DgyrCDS11836</fullName>
    </submittedName>
</protein>
<evidence type="ECO:0000256" key="5">
    <source>
        <dbReference type="ARBA" id="ARBA00022989"/>
    </source>
</evidence>
<evidence type="ECO:0000256" key="4">
    <source>
        <dbReference type="ARBA" id="ARBA00022692"/>
    </source>
</evidence>
<keyword evidence="8 12" id="KW-0472">Membrane</keyword>
<accession>A0A7I8W5J9</accession>
<comment type="similarity">
    <text evidence="11">Belongs to the amiloride-sensitive sodium channel (TC 1.A.6) family.</text>
</comment>
<dbReference type="Gene3D" id="2.60.470.10">
    <property type="entry name" value="Acid-sensing ion channels like domains"/>
    <property type="match status" value="1"/>
</dbReference>
<dbReference type="PANTHER" id="PTHR11690:SF248">
    <property type="entry name" value="PICKPOCKET 17, ISOFORM A"/>
    <property type="match status" value="1"/>
</dbReference>
<dbReference type="PANTHER" id="PTHR11690">
    <property type="entry name" value="AMILORIDE-SENSITIVE SODIUM CHANNEL-RELATED"/>
    <property type="match status" value="1"/>
</dbReference>
<dbReference type="InterPro" id="IPR020903">
    <property type="entry name" value="ENaC_CS"/>
</dbReference>
<dbReference type="OrthoDB" id="6021021at2759"/>
<dbReference type="Gene3D" id="1.10.287.770">
    <property type="entry name" value="YojJ-like"/>
    <property type="match status" value="1"/>
</dbReference>
<keyword evidence="5 12" id="KW-1133">Transmembrane helix</keyword>
<evidence type="ECO:0000256" key="6">
    <source>
        <dbReference type="ARBA" id="ARBA00023053"/>
    </source>
</evidence>
<reference evidence="13 14" key="1">
    <citation type="submission" date="2020-08" db="EMBL/GenBank/DDBJ databases">
        <authorList>
            <person name="Hejnol A."/>
        </authorList>
    </citation>
    <scope>NUCLEOTIDE SEQUENCE [LARGE SCALE GENOMIC DNA]</scope>
</reference>
<keyword evidence="9 11" id="KW-0739">Sodium transport</keyword>
<evidence type="ECO:0000256" key="12">
    <source>
        <dbReference type="SAM" id="Phobius"/>
    </source>
</evidence>
<dbReference type="EMBL" id="CAJFCJ010000019">
    <property type="protein sequence ID" value="CAD5123493.1"/>
    <property type="molecule type" value="Genomic_DNA"/>
</dbReference>
<keyword evidence="10 11" id="KW-0407">Ion channel</keyword>
<keyword evidence="14" id="KW-1185">Reference proteome</keyword>
<dbReference type="Proteomes" id="UP000549394">
    <property type="component" value="Unassembled WGS sequence"/>
</dbReference>
<dbReference type="PRINTS" id="PR01078">
    <property type="entry name" value="AMINACHANNEL"/>
</dbReference>
<sequence>MIERTGMHGLPNVYRSSGLLKKMFWLITTLFAFVFLIWQVTKAIMFYYSYPTTTKFQLHSSPSLPFPAVSFCNLNPIRSELIENAGPSLKGLLKGKESNRNGTITKKPTSFFDWNDTDSSEEDNVYSVNSQFLEYYSTLPKKSRIDLGYNITNTLLACSIEGKKCGPKDFKLFNNYFYGLTLTLFIDQSQYIKEIAESAGIQLVVHDPTDMPFPEDKGVAISPGKLSFIGFQLKVSNNLSPPYGICNNFSKLENQNVNAFWNELSNISYTEEACMRTCYQKRVISRCDCADPRYNFHSSTFKSSVEPCKRSNTTQTHCKDKVELEFSRNSQLCQTECPAECVKNIFEIRESHAQWPSLPKTGDIIDLLQMKNEVIYNRLKDFTNEKRETFVSQNVLKVHVYYSSLTFLKISREATYQTTSLLSDLGGQVGLWLGFSVITIFEFFELALDSSILLFLKCKTANKKQF</sequence>
<dbReference type="GO" id="GO:0015280">
    <property type="term" value="F:ligand-gated sodium channel activity"/>
    <property type="evidence" value="ECO:0007669"/>
    <property type="project" value="TreeGrafter"/>
</dbReference>
<organism evidence="13 14">
    <name type="scientific">Dimorphilus gyrociliatus</name>
    <dbReference type="NCBI Taxonomy" id="2664684"/>
    <lineage>
        <taxon>Eukaryota</taxon>
        <taxon>Metazoa</taxon>
        <taxon>Spiralia</taxon>
        <taxon>Lophotrochozoa</taxon>
        <taxon>Annelida</taxon>
        <taxon>Polychaeta</taxon>
        <taxon>Polychaeta incertae sedis</taxon>
        <taxon>Dinophilidae</taxon>
        <taxon>Dimorphilus</taxon>
    </lineage>
</organism>
<evidence type="ECO:0000313" key="13">
    <source>
        <dbReference type="EMBL" id="CAD5123493.1"/>
    </source>
</evidence>
<evidence type="ECO:0000256" key="8">
    <source>
        <dbReference type="ARBA" id="ARBA00023136"/>
    </source>
</evidence>
<comment type="caution">
    <text evidence="13">The sequence shown here is derived from an EMBL/GenBank/DDBJ whole genome shotgun (WGS) entry which is preliminary data.</text>
</comment>
<keyword evidence="2 11" id="KW-0813">Transport</keyword>
<keyword evidence="3 11" id="KW-0894">Sodium channel</keyword>
<keyword evidence="4 11" id="KW-0812">Transmembrane</keyword>